<accession>A0A0V1DRE9</accession>
<dbReference type="Proteomes" id="UP000054805">
    <property type="component" value="Unassembled WGS sequence"/>
</dbReference>
<dbReference type="EMBL" id="JYDR01000623">
    <property type="protein sequence ID" value="KRY64141.1"/>
    <property type="molecule type" value="Genomic_DNA"/>
</dbReference>
<keyword evidence="2" id="KW-0812">Transmembrane</keyword>
<sequence length="160" mass="16936">MFADSSVLEFQILMLLITFVATTALLLLCGWCSKRNDDENQQAPTPESVQPIYPCYPHPQPYSQQTGAPAFMPMAVPNYIAGPPPTNQTAFPAAAPPAPTASAPPASALPTSAPPTPAPPEDGVDPAMEDMAKGLSARDTMADVPSIKEHLHQKESNSEP</sequence>
<name>A0A0V1DRE9_TRIPS</name>
<gene>
    <name evidence="4" type="ORF">T4A_12642</name>
    <name evidence="3" type="ORF">T4A_9415</name>
    <name evidence="5" type="ORF">T4B_8734</name>
    <name evidence="6" type="ORF">T4C_6658</name>
</gene>
<evidence type="ECO:0000313" key="5">
    <source>
        <dbReference type="EMBL" id="KRZ31200.1"/>
    </source>
</evidence>
<evidence type="ECO:0000256" key="2">
    <source>
        <dbReference type="SAM" id="Phobius"/>
    </source>
</evidence>
<feature type="region of interest" description="Disordered" evidence="1">
    <location>
        <begin position="82"/>
        <end position="160"/>
    </location>
</feature>
<dbReference type="Proteomes" id="UP000054826">
    <property type="component" value="Unassembled WGS sequence"/>
</dbReference>
<feature type="region of interest" description="Disordered" evidence="1">
    <location>
        <begin position="38"/>
        <end position="68"/>
    </location>
</feature>
<reference evidence="7 8" key="1">
    <citation type="submission" date="2015-01" db="EMBL/GenBank/DDBJ databases">
        <title>Evolution of Trichinella species and genotypes.</title>
        <authorList>
            <person name="Korhonen P.K."/>
            <person name="Edoardo P."/>
            <person name="Giuseppe L.R."/>
            <person name="Gasser R.B."/>
        </authorList>
    </citation>
    <scope>NUCLEOTIDE SEQUENCE [LARGE SCALE GENOMIC DNA]</scope>
    <source>
        <strain evidence="3">ISS13</strain>
        <strain evidence="6">ISS176</strain>
        <strain evidence="5">ISS588</strain>
    </source>
</reference>
<proteinExistence type="predicted"/>
<dbReference type="Proteomes" id="UP000054632">
    <property type="component" value="Unassembled WGS sequence"/>
</dbReference>
<feature type="transmembrane region" description="Helical" evidence="2">
    <location>
        <begin position="12"/>
        <end position="32"/>
    </location>
</feature>
<keyword evidence="2" id="KW-1133">Transmembrane helix</keyword>
<organism evidence="3 7">
    <name type="scientific">Trichinella pseudospiralis</name>
    <name type="common">Parasitic roundworm</name>
    <dbReference type="NCBI Taxonomy" id="6337"/>
    <lineage>
        <taxon>Eukaryota</taxon>
        <taxon>Metazoa</taxon>
        <taxon>Ecdysozoa</taxon>
        <taxon>Nematoda</taxon>
        <taxon>Enoplea</taxon>
        <taxon>Dorylaimia</taxon>
        <taxon>Trichinellida</taxon>
        <taxon>Trichinellidae</taxon>
        <taxon>Trichinella</taxon>
    </lineage>
</organism>
<dbReference type="EMBL" id="JYDS01000027">
    <property type="protein sequence ID" value="KRZ31200.1"/>
    <property type="molecule type" value="Genomic_DNA"/>
</dbReference>
<feature type="compositionally biased region" description="Low complexity" evidence="1">
    <location>
        <begin position="100"/>
        <end position="111"/>
    </location>
</feature>
<evidence type="ECO:0000313" key="4">
    <source>
        <dbReference type="EMBL" id="KRY64213.1"/>
    </source>
</evidence>
<evidence type="ECO:0000313" key="7">
    <source>
        <dbReference type="Proteomes" id="UP000054632"/>
    </source>
</evidence>
<dbReference type="EMBL" id="JYDV01000075">
    <property type="protein sequence ID" value="KRZ36315.1"/>
    <property type="molecule type" value="Genomic_DNA"/>
</dbReference>
<dbReference type="EMBL" id="JYDR01000573">
    <property type="protein sequence ID" value="KRY64213.1"/>
    <property type="molecule type" value="Genomic_DNA"/>
</dbReference>
<evidence type="ECO:0000313" key="6">
    <source>
        <dbReference type="EMBL" id="KRZ36315.1"/>
    </source>
</evidence>
<evidence type="ECO:0000256" key="1">
    <source>
        <dbReference type="SAM" id="MobiDB-lite"/>
    </source>
</evidence>
<evidence type="ECO:0000313" key="8">
    <source>
        <dbReference type="Proteomes" id="UP000054805"/>
    </source>
</evidence>
<dbReference type="AlphaFoldDB" id="A0A0V1DRE9"/>
<feature type="compositionally biased region" description="Basic and acidic residues" evidence="1">
    <location>
        <begin position="146"/>
        <end position="160"/>
    </location>
</feature>
<protein>
    <submittedName>
        <fullName evidence="3">Uncharacterized protein</fullName>
    </submittedName>
</protein>
<keyword evidence="2" id="KW-0472">Membrane</keyword>
<keyword evidence="8" id="KW-1185">Reference proteome</keyword>
<comment type="caution">
    <text evidence="3">The sequence shown here is derived from an EMBL/GenBank/DDBJ whole genome shotgun (WGS) entry which is preliminary data.</text>
</comment>
<evidence type="ECO:0000313" key="3">
    <source>
        <dbReference type="EMBL" id="KRY64141.1"/>
    </source>
</evidence>